<reference evidence="3 4" key="1">
    <citation type="submission" date="2019-07" db="EMBL/GenBank/DDBJ databases">
        <title>Qingshengfaniella alkalisoli gen. nov., sp. nov., isolated from saline soil.</title>
        <authorList>
            <person name="Xu L."/>
            <person name="Huang X.-X."/>
            <person name="Sun J.-Q."/>
        </authorList>
    </citation>
    <scope>NUCLEOTIDE SEQUENCE [LARGE SCALE GENOMIC DNA]</scope>
    <source>
        <strain evidence="3 4">DSM 27279</strain>
    </source>
</reference>
<evidence type="ECO:0000256" key="1">
    <source>
        <dbReference type="ARBA" id="ARBA00008918"/>
    </source>
</evidence>
<dbReference type="Proteomes" id="UP000318405">
    <property type="component" value="Unassembled WGS sequence"/>
</dbReference>
<dbReference type="InterPro" id="IPR023393">
    <property type="entry name" value="START-like_dom_sf"/>
</dbReference>
<dbReference type="Gene3D" id="3.30.530.20">
    <property type="match status" value="1"/>
</dbReference>
<dbReference type="AlphaFoldDB" id="A0A556ACQ2"/>
<dbReference type="InterPro" id="IPR044996">
    <property type="entry name" value="COQ10-like"/>
</dbReference>
<dbReference type="InterPro" id="IPR005031">
    <property type="entry name" value="COQ10_START"/>
</dbReference>
<dbReference type="OrthoDB" id="9804759at2"/>
<gene>
    <name evidence="3" type="ORF">FOZ76_22935</name>
</gene>
<evidence type="ECO:0000313" key="3">
    <source>
        <dbReference type="EMBL" id="TSH90658.1"/>
    </source>
</evidence>
<organism evidence="3 4">
    <name type="scientific">Verticiella sediminum</name>
    <dbReference type="NCBI Taxonomy" id="1247510"/>
    <lineage>
        <taxon>Bacteria</taxon>
        <taxon>Pseudomonadati</taxon>
        <taxon>Pseudomonadota</taxon>
        <taxon>Betaproteobacteria</taxon>
        <taxon>Burkholderiales</taxon>
        <taxon>Alcaligenaceae</taxon>
        <taxon>Verticiella</taxon>
    </lineage>
</organism>
<feature type="domain" description="Coenzyme Q-binding protein COQ10 START" evidence="2">
    <location>
        <begin position="10"/>
        <end position="135"/>
    </location>
</feature>
<dbReference type="PANTHER" id="PTHR12901:SF10">
    <property type="entry name" value="COENZYME Q-BINDING PROTEIN COQ10, MITOCHONDRIAL"/>
    <property type="match status" value="1"/>
</dbReference>
<dbReference type="CDD" id="cd07813">
    <property type="entry name" value="COQ10p_like"/>
    <property type="match status" value="1"/>
</dbReference>
<dbReference type="GO" id="GO:0048039">
    <property type="term" value="F:ubiquinone binding"/>
    <property type="evidence" value="ECO:0007669"/>
    <property type="project" value="InterPro"/>
</dbReference>
<name>A0A556ACQ2_9BURK</name>
<keyword evidence="4" id="KW-1185">Reference proteome</keyword>
<dbReference type="PANTHER" id="PTHR12901">
    <property type="entry name" value="SPERM PROTEIN HOMOLOG"/>
    <property type="match status" value="1"/>
</dbReference>
<dbReference type="GO" id="GO:0045333">
    <property type="term" value="P:cellular respiration"/>
    <property type="evidence" value="ECO:0007669"/>
    <property type="project" value="InterPro"/>
</dbReference>
<dbReference type="Pfam" id="PF03364">
    <property type="entry name" value="Polyketide_cyc"/>
    <property type="match status" value="1"/>
</dbReference>
<evidence type="ECO:0000259" key="2">
    <source>
        <dbReference type="Pfam" id="PF03364"/>
    </source>
</evidence>
<accession>A0A556ACQ2</accession>
<dbReference type="SUPFAM" id="SSF55961">
    <property type="entry name" value="Bet v1-like"/>
    <property type="match status" value="1"/>
</dbReference>
<proteinExistence type="inferred from homology"/>
<sequence length="148" mass="16443">MHNVQRSVLVPYAPARMFELVADVESYPDFMPWCGGAQVLERTDDGMLASVTISFAGLRQSFTTRNTHDFPNSIHLTLVDGPFSRLDGHWEFQSLGDGEACKVVFTMEYAFAGRALELLVGPVFNRIATTFIDAFSQRAERLYGGAIS</sequence>
<comment type="similarity">
    <text evidence="1">Belongs to the ribosome association toxin RatA family.</text>
</comment>
<evidence type="ECO:0000313" key="4">
    <source>
        <dbReference type="Proteomes" id="UP000318405"/>
    </source>
</evidence>
<dbReference type="EMBL" id="VLTJ01000039">
    <property type="protein sequence ID" value="TSH90658.1"/>
    <property type="molecule type" value="Genomic_DNA"/>
</dbReference>
<dbReference type="RefSeq" id="WP_143950575.1">
    <property type="nucleotide sequence ID" value="NZ_BAABMB010000003.1"/>
</dbReference>
<comment type="caution">
    <text evidence="3">The sequence shown here is derived from an EMBL/GenBank/DDBJ whole genome shotgun (WGS) entry which is preliminary data.</text>
</comment>
<protein>
    <submittedName>
        <fullName evidence="3">Type II toxin-antitoxin system RatA family toxin</fullName>
    </submittedName>
</protein>